<proteinExistence type="predicted"/>
<dbReference type="Proteomes" id="UP001305779">
    <property type="component" value="Unassembled WGS sequence"/>
</dbReference>
<comment type="caution">
    <text evidence="1">The sequence shown here is derived from an EMBL/GenBank/DDBJ whole genome shotgun (WGS) entry which is preliminary data.</text>
</comment>
<evidence type="ECO:0000313" key="2">
    <source>
        <dbReference type="Proteomes" id="UP001305779"/>
    </source>
</evidence>
<evidence type="ECO:0008006" key="3">
    <source>
        <dbReference type="Google" id="ProtNLM"/>
    </source>
</evidence>
<evidence type="ECO:0000313" key="1">
    <source>
        <dbReference type="EMBL" id="KAK4497792.1"/>
    </source>
</evidence>
<dbReference type="PANTHER" id="PTHR15955:SF8">
    <property type="entry name" value="RWD DOMAIN-CONTAINING PROTEIN 2B-RELATED"/>
    <property type="match status" value="1"/>
</dbReference>
<sequence length="233" mass="26281">MASEREERLAAEIALLESMYPDQATFNHDSQELSYRINDANLRIRLTDGYLVDSLPVILSANFAKQDLRNSFKETINSQTAGEEVLDTIISAFDELVDRLINEEILSEQEASKSSPQDDTKTTIIVYLHHLLNTNKRKLCLSPSHTDISGVTKPGYPGVLVYSGPSRAVHQHVNELKAQNWQAFQVRSEFEGEQWEFKHGTGVIEVEGMGDVVVEVNVQPGRKEAFMEAMRMK</sequence>
<keyword evidence="2" id="KW-1185">Reference proteome</keyword>
<protein>
    <recommendedName>
        <fullName evidence="3">RWD domain-containing protein</fullName>
    </recommendedName>
</protein>
<organism evidence="1 2">
    <name type="scientific">Zasmidium cellare</name>
    <name type="common">Wine cellar mold</name>
    <name type="synonym">Racodium cellare</name>
    <dbReference type="NCBI Taxonomy" id="395010"/>
    <lineage>
        <taxon>Eukaryota</taxon>
        <taxon>Fungi</taxon>
        <taxon>Dikarya</taxon>
        <taxon>Ascomycota</taxon>
        <taxon>Pezizomycotina</taxon>
        <taxon>Dothideomycetes</taxon>
        <taxon>Dothideomycetidae</taxon>
        <taxon>Mycosphaerellales</taxon>
        <taxon>Mycosphaerellaceae</taxon>
        <taxon>Zasmidium</taxon>
    </lineage>
</organism>
<reference evidence="1 2" key="1">
    <citation type="journal article" date="2023" name="G3 (Bethesda)">
        <title>A chromosome-level genome assembly of Zasmidium syzygii isolated from banana leaves.</title>
        <authorList>
            <person name="van Westerhoven A.C."/>
            <person name="Mehrabi R."/>
            <person name="Talebi R."/>
            <person name="Steentjes M.B.F."/>
            <person name="Corcolon B."/>
            <person name="Chong P.A."/>
            <person name="Kema G.H.J."/>
            <person name="Seidl M.F."/>
        </authorList>
    </citation>
    <scope>NUCLEOTIDE SEQUENCE [LARGE SCALE GENOMIC DNA]</scope>
    <source>
        <strain evidence="1 2">P124</strain>
    </source>
</reference>
<name>A0ABR0E8M8_ZASCE</name>
<dbReference type="InterPro" id="IPR017359">
    <property type="entry name" value="Phi-like"/>
</dbReference>
<accession>A0ABR0E8M8</accession>
<dbReference type="PANTHER" id="PTHR15955">
    <property type="entry name" value="RWD DOMAIN CONTAINING PROTEIN 2"/>
    <property type="match status" value="1"/>
</dbReference>
<dbReference type="EMBL" id="JAXOVC010000008">
    <property type="protein sequence ID" value="KAK4497792.1"/>
    <property type="molecule type" value="Genomic_DNA"/>
</dbReference>
<gene>
    <name evidence="1" type="ORF">PRZ48_010446</name>
</gene>
<dbReference type="CDD" id="cd11605">
    <property type="entry name" value="RWD_DRWD_ELF-like"/>
    <property type="match status" value="1"/>
</dbReference>